<dbReference type="GO" id="GO:0016491">
    <property type="term" value="F:oxidoreductase activity"/>
    <property type="evidence" value="ECO:0007669"/>
    <property type="project" value="InterPro"/>
</dbReference>
<reference evidence="4 5" key="1">
    <citation type="submission" date="2019-02" db="EMBL/GenBank/DDBJ databases">
        <title>Genome sequencing of Clostridium botulinum clinical isolates.</title>
        <authorList>
            <person name="Brunt J."/>
            <person name="Van Vliet A.H.M."/>
            <person name="Stringer S.C."/>
            <person name="Grant K.A."/>
            <person name="Carter A.C."/>
            <person name="Peck M.W."/>
        </authorList>
    </citation>
    <scope>NUCLEOTIDE SEQUENCE [LARGE SCALE GENOMIC DNA]</scope>
    <source>
        <strain evidence="4 5">H113700579</strain>
    </source>
</reference>
<evidence type="ECO:0000259" key="3">
    <source>
        <dbReference type="PROSITE" id="PS51379"/>
    </source>
</evidence>
<dbReference type="PROSITE" id="PS51379">
    <property type="entry name" value="4FE4S_FER_2"/>
    <property type="match status" value="1"/>
</dbReference>
<dbReference type="InterPro" id="IPR029039">
    <property type="entry name" value="Flavoprotein-like_sf"/>
</dbReference>
<keyword evidence="2" id="KW-0288">FMN</keyword>
<dbReference type="PANTHER" id="PTHR43278">
    <property type="entry name" value="NAD(P)H-DEPENDENT FMN-CONTAINING OXIDOREDUCTASE YWQN-RELATED"/>
    <property type="match status" value="1"/>
</dbReference>
<protein>
    <submittedName>
        <fullName evidence="4">Flavodoxin family protein</fullName>
    </submittedName>
</protein>
<comment type="caution">
    <text evidence="4">The sequence shown here is derived from an EMBL/GenBank/DDBJ whole genome shotgun (WGS) entry which is preliminary data.</text>
</comment>
<dbReference type="Pfam" id="PF03358">
    <property type="entry name" value="FMN_red"/>
    <property type="match status" value="1"/>
</dbReference>
<evidence type="ECO:0000256" key="1">
    <source>
        <dbReference type="ARBA" id="ARBA00022630"/>
    </source>
</evidence>
<dbReference type="InterPro" id="IPR005025">
    <property type="entry name" value="FMN_Rdtase-like_dom"/>
</dbReference>
<dbReference type="Gene3D" id="3.40.50.360">
    <property type="match status" value="1"/>
</dbReference>
<gene>
    <name evidence="4" type="ORF">EXM65_13020</name>
</gene>
<dbReference type="InterPro" id="IPR051796">
    <property type="entry name" value="ISF_SsuE-like"/>
</dbReference>
<dbReference type="Proteomes" id="UP000472355">
    <property type="component" value="Unassembled WGS sequence"/>
</dbReference>
<proteinExistence type="predicted"/>
<keyword evidence="1" id="KW-0285">Flavoprotein</keyword>
<evidence type="ECO:0000313" key="4">
    <source>
        <dbReference type="EMBL" id="NFA43472.1"/>
    </source>
</evidence>
<dbReference type="AlphaFoldDB" id="A0A6M0SQ95"/>
<accession>A0A6M0SQ95</accession>
<sequence>MKKKVLGICGVQKKFDFSSSQFLLEQALKAAEEEGAETELIRLIDYNIKECIACGNCLANQPCPLHVDSEDDLKLLYQKCLEADAFIFSSPVYALSLPSIWKKWIDRCDVNSDEDLDYEYYNYDTVEKVKGKAFRGKVAGQIAVAAGIGHEMALASLMPAFTAVKLTIVANVGLSLIEYDSEPGIKGKEWSKNIQDANFAIDMVRALGKRVYETIGFSAFDVKSKPQNQIVNTTMKFNDILKFPLKNVKDNDVCFDDEKKDLLVIIASSQNTASIGAQWSSELLKKYNDSQNIKILSLACINQLPHFITKDFVISSIQKSVGNNDIYFDWNMNFVKKCSIQTENTPHILLIDKVNQKILFTKSIDFNQSNFNELDLVIANRLYYKKGC</sequence>
<evidence type="ECO:0000313" key="5">
    <source>
        <dbReference type="Proteomes" id="UP000472355"/>
    </source>
</evidence>
<evidence type="ECO:0000256" key="2">
    <source>
        <dbReference type="ARBA" id="ARBA00022643"/>
    </source>
</evidence>
<dbReference type="PANTHER" id="PTHR43278:SF1">
    <property type="entry name" value="IRON-SULFUR FLAVOPROTEIN MJ1083"/>
    <property type="match status" value="1"/>
</dbReference>
<dbReference type="InterPro" id="IPR017896">
    <property type="entry name" value="4Fe4S_Fe-S-bd"/>
</dbReference>
<dbReference type="SUPFAM" id="SSF52218">
    <property type="entry name" value="Flavoproteins"/>
    <property type="match status" value="1"/>
</dbReference>
<feature type="domain" description="4Fe-4S ferredoxin-type" evidence="3">
    <location>
        <begin position="40"/>
        <end position="73"/>
    </location>
</feature>
<name>A0A6M0SQ95_CLOBO</name>
<organism evidence="4 5">
    <name type="scientific">Clostridium botulinum</name>
    <dbReference type="NCBI Taxonomy" id="1491"/>
    <lineage>
        <taxon>Bacteria</taxon>
        <taxon>Bacillati</taxon>
        <taxon>Bacillota</taxon>
        <taxon>Clostridia</taxon>
        <taxon>Eubacteriales</taxon>
        <taxon>Clostridiaceae</taxon>
        <taxon>Clostridium</taxon>
    </lineage>
</organism>
<dbReference type="EMBL" id="SGKU01000039">
    <property type="protein sequence ID" value="NFA43472.1"/>
    <property type="molecule type" value="Genomic_DNA"/>
</dbReference>